<dbReference type="Pfam" id="PF00122">
    <property type="entry name" value="E1-E2_ATPase"/>
    <property type="match status" value="1"/>
</dbReference>
<sequence length="712" mass="79231">MILHLENIEIKPSISCSCGPLSLSEEKNAECYQCGIPITGKPLKFEVNGKMEDFCCFGCYLINRTTGLRGEEGTALAFLGKFGFGYFLAMLVMMLSMYIYGSHFVDPNDREMVLFTGFIKWVILVLSTPVMILLGIPILKNSFSKENLLNFNTDTLIAVGSFSAYFLSVYSVLTGKNAIYFETATMILVLVTFGRYLETSSRVKASNFMKQLMDLTAKKATIIKNGQEIEVPVEEVQVGDIVKIRPGEKVSADGVILEGIGNVDESTLTGEIKPVFKKSGDYLYTGTTVLDGTFTIKVDKPQSQWTLNRFIEIMKQIRNTKAPINRITDRIAFYFLPIVFFLAISSFIYWYIQSGFEKALIVSLSVLLISCPCAFSIGAPLALWLGLGQAMKDGVIIKSAEILENLSTVKKVFFDKTGTITEKYMKVSTVWFKDDNVKNIFYSLEKNSEHPLAKSFVSMCQNCQEIKVEEFKVHFGFGVSGKIEGKEYILGSEEFLKHFDVKLDENLINMKEKAIENGEIITFLSDKKEVLGFVSFAQSIRPEAKIAIDALKSIKVEVGILTGDNQYFANILRKELNIEDVRSNLLPEDKLKAIEDERRKGKVVAMVGDGINDAPALTAADIGIAMGCGTDLTRESASISLISDDLRKIPLIIILSKKVKKVIYTNIFWAFIYNIIGMGLAITGHLNPIFAALAMVLSSVFVIGNSIRVKSY</sequence>
<dbReference type="SFLD" id="SFLDG00002">
    <property type="entry name" value="C1.7:_P-type_atpase_like"/>
    <property type="match status" value="1"/>
</dbReference>
<dbReference type="PANTHER" id="PTHR43520">
    <property type="entry name" value="ATP7, ISOFORM B"/>
    <property type="match status" value="1"/>
</dbReference>
<evidence type="ECO:0000256" key="12">
    <source>
        <dbReference type="ARBA" id="ARBA00022989"/>
    </source>
</evidence>
<feature type="transmembrane region" description="Helical" evidence="15">
    <location>
        <begin position="689"/>
        <end position="707"/>
    </location>
</feature>
<evidence type="ECO:0000256" key="2">
    <source>
        <dbReference type="ARBA" id="ARBA00006024"/>
    </source>
</evidence>
<keyword evidence="13" id="KW-0406">Ion transport</keyword>
<dbReference type="InterPro" id="IPR001757">
    <property type="entry name" value="P_typ_ATPase"/>
</dbReference>
<protein>
    <submittedName>
        <fullName evidence="17">Putative copper-translocating P-type ATPase</fullName>
    </submittedName>
</protein>
<dbReference type="Gene3D" id="3.40.50.1000">
    <property type="entry name" value="HAD superfamily/HAD-like"/>
    <property type="match status" value="1"/>
</dbReference>
<keyword evidence="11" id="KW-1278">Translocase</keyword>
<dbReference type="AlphaFoldDB" id="A0A146JAS9"/>
<evidence type="ECO:0000256" key="7">
    <source>
        <dbReference type="ARBA" id="ARBA00022723"/>
    </source>
</evidence>
<evidence type="ECO:0000256" key="4">
    <source>
        <dbReference type="ARBA" id="ARBA00022475"/>
    </source>
</evidence>
<dbReference type="NCBIfam" id="TIGR01494">
    <property type="entry name" value="ATPase_P-type"/>
    <property type="match status" value="1"/>
</dbReference>
<evidence type="ECO:0000256" key="13">
    <source>
        <dbReference type="ARBA" id="ARBA00023065"/>
    </source>
</evidence>
<dbReference type="Gene3D" id="2.70.150.10">
    <property type="entry name" value="Calcium-transporting ATPase, cytoplasmic transduction domain A"/>
    <property type="match status" value="1"/>
</dbReference>
<dbReference type="InterPro" id="IPR008250">
    <property type="entry name" value="ATPase_P-typ_transduc_dom_A_sf"/>
</dbReference>
<keyword evidence="5" id="KW-0597">Phosphoprotein</keyword>
<dbReference type="FunFam" id="2.70.150.10:FF:000002">
    <property type="entry name" value="Copper-transporting ATPase 1, putative"/>
    <property type="match status" value="1"/>
</dbReference>
<dbReference type="Gene3D" id="3.40.1110.10">
    <property type="entry name" value="Calcium-transporting ATPase, cytoplasmic domain N"/>
    <property type="match status" value="1"/>
</dbReference>
<keyword evidence="9 15" id="KW-0067">ATP-binding</keyword>
<reference evidence="17" key="1">
    <citation type="journal article" date="2016" name="Microbes Environ.">
        <title>In Situ Gene Expression Responsible for Sulfide Oxidation and CO2 Fixation of an Uncultured Large Sausage-Shaped Aquificae Bacterium in a Sulfidic Hot Spring.</title>
        <authorList>
            <person name="Tamazawa S."/>
            <person name="Yamamoto K."/>
            <person name="Takasaki K."/>
            <person name="Mitani Y."/>
            <person name="Hanada S."/>
            <person name="Kamagata Y."/>
            <person name="Tamaki H."/>
        </authorList>
    </citation>
    <scope>NUCLEOTIDE SEQUENCE</scope>
</reference>
<keyword evidence="3" id="KW-0813">Transport</keyword>
<dbReference type="SUPFAM" id="SSF81665">
    <property type="entry name" value="Calcium ATPase, transmembrane domain M"/>
    <property type="match status" value="1"/>
</dbReference>
<dbReference type="NCBIfam" id="TIGR01525">
    <property type="entry name" value="ATPase-IB_hvy"/>
    <property type="match status" value="1"/>
</dbReference>
<keyword evidence="14 15" id="KW-0472">Membrane</keyword>
<feature type="transmembrane region" description="Helical" evidence="15">
    <location>
        <begin position="662"/>
        <end position="683"/>
    </location>
</feature>
<dbReference type="GO" id="GO:0005886">
    <property type="term" value="C:plasma membrane"/>
    <property type="evidence" value="ECO:0007669"/>
    <property type="project" value="UniProtKB-SubCell"/>
</dbReference>
<dbReference type="Pfam" id="PF00702">
    <property type="entry name" value="Hydrolase"/>
    <property type="match status" value="1"/>
</dbReference>
<evidence type="ECO:0000259" key="16">
    <source>
        <dbReference type="Pfam" id="PF00122"/>
    </source>
</evidence>
<keyword evidence="10" id="KW-0460">Magnesium</keyword>
<feature type="transmembrane region" description="Helical" evidence="15">
    <location>
        <begin position="331"/>
        <end position="352"/>
    </location>
</feature>
<dbReference type="InterPro" id="IPR036412">
    <property type="entry name" value="HAD-like_sf"/>
</dbReference>
<dbReference type="GO" id="GO:0016887">
    <property type="term" value="F:ATP hydrolysis activity"/>
    <property type="evidence" value="ECO:0007669"/>
    <property type="project" value="InterPro"/>
</dbReference>
<dbReference type="GO" id="GO:0005524">
    <property type="term" value="F:ATP binding"/>
    <property type="evidence" value="ECO:0007669"/>
    <property type="project" value="UniProtKB-UniRule"/>
</dbReference>
<evidence type="ECO:0000256" key="14">
    <source>
        <dbReference type="ARBA" id="ARBA00023136"/>
    </source>
</evidence>
<dbReference type="GO" id="GO:0043682">
    <property type="term" value="F:P-type divalent copper transporter activity"/>
    <property type="evidence" value="ECO:0007669"/>
    <property type="project" value="TreeGrafter"/>
</dbReference>
<dbReference type="GO" id="GO:0055070">
    <property type="term" value="P:copper ion homeostasis"/>
    <property type="evidence" value="ECO:0007669"/>
    <property type="project" value="TreeGrafter"/>
</dbReference>
<dbReference type="EMBL" id="LC145098">
    <property type="protein sequence ID" value="BAU79755.1"/>
    <property type="molecule type" value="Genomic_DNA"/>
</dbReference>
<accession>A0A146JAS9</accession>
<feature type="domain" description="P-type ATPase A" evidence="16">
    <location>
        <begin position="215"/>
        <end position="314"/>
    </location>
</feature>
<keyword evidence="6 15" id="KW-0812">Transmembrane</keyword>
<evidence type="ECO:0000256" key="3">
    <source>
        <dbReference type="ARBA" id="ARBA00022448"/>
    </source>
</evidence>
<evidence type="ECO:0000256" key="6">
    <source>
        <dbReference type="ARBA" id="ARBA00022692"/>
    </source>
</evidence>
<dbReference type="SUPFAM" id="SSF81653">
    <property type="entry name" value="Calcium ATPase, transduction domain A"/>
    <property type="match status" value="1"/>
</dbReference>
<evidence type="ECO:0000313" key="17">
    <source>
        <dbReference type="EMBL" id="BAU79755.1"/>
    </source>
</evidence>
<dbReference type="InterPro" id="IPR044492">
    <property type="entry name" value="P_typ_ATPase_HD_dom"/>
</dbReference>
<dbReference type="PRINTS" id="PR00943">
    <property type="entry name" value="CUATPASE"/>
</dbReference>
<dbReference type="InterPro" id="IPR023299">
    <property type="entry name" value="ATPase_P-typ_cyto_dom_N"/>
</dbReference>
<dbReference type="InterPro" id="IPR023214">
    <property type="entry name" value="HAD_sf"/>
</dbReference>
<keyword evidence="12 15" id="KW-1133">Transmembrane helix</keyword>
<keyword evidence="8 15" id="KW-0547">Nucleotide-binding</keyword>
<feature type="transmembrane region" description="Helical" evidence="15">
    <location>
        <begin position="78"/>
        <end position="100"/>
    </location>
</feature>
<name>A0A146JAS9_9AQUI</name>
<dbReference type="SFLD" id="SFLDS00003">
    <property type="entry name" value="Haloacid_Dehalogenase"/>
    <property type="match status" value="1"/>
</dbReference>
<dbReference type="PANTHER" id="PTHR43520:SF5">
    <property type="entry name" value="CATION-TRANSPORTING P-TYPE ATPASE-RELATED"/>
    <property type="match status" value="1"/>
</dbReference>
<dbReference type="PROSITE" id="PS00154">
    <property type="entry name" value="ATPASE_E1_E2"/>
    <property type="match status" value="1"/>
</dbReference>
<dbReference type="PRINTS" id="PR00119">
    <property type="entry name" value="CATATPASE"/>
</dbReference>
<evidence type="ECO:0000256" key="8">
    <source>
        <dbReference type="ARBA" id="ARBA00022741"/>
    </source>
</evidence>
<proteinExistence type="inferred from homology"/>
<evidence type="ECO:0000256" key="11">
    <source>
        <dbReference type="ARBA" id="ARBA00022967"/>
    </source>
</evidence>
<dbReference type="InterPro" id="IPR027256">
    <property type="entry name" value="P-typ_ATPase_IB"/>
</dbReference>
<organism evidence="17">
    <name type="scientific">uncultured Aquificaceae bacterium</name>
    <dbReference type="NCBI Taxonomy" id="374108"/>
    <lineage>
        <taxon>Bacteria</taxon>
        <taxon>Pseudomonadati</taxon>
        <taxon>Aquificota</taxon>
        <taxon>Aquificia</taxon>
        <taxon>Aquificales</taxon>
        <taxon>Aquificaceae</taxon>
        <taxon>environmental samples</taxon>
    </lineage>
</organism>
<keyword evidence="4 15" id="KW-1003">Cell membrane</keyword>
<comment type="subcellular location">
    <subcellularLocation>
        <location evidence="1">Cell membrane</location>
        <topology evidence="1">Multi-pass membrane protein</topology>
    </subcellularLocation>
</comment>
<dbReference type="SFLD" id="SFLDF00027">
    <property type="entry name" value="p-type_atpase"/>
    <property type="match status" value="1"/>
</dbReference>
<keyword evidence="7 15" id="KW-0479">Metal-binding</keyword>
<dbReference type="GO" id="GO:0005507">
    <property type="term" value="F:copper ion binding"/>
    <property type="evidence" value="ECO:0007669"/>
    <property type="project" value="TreeGrafter"/>
</dbReference>
<evidence type="ECO:0000256" key="1">
    <source>
        <dbReference type="ARBA" id="ARBA00004651"/>
    </source>
</evidence>
<dbReference type="InterPro" id="IPR023298">
    <property type="entry name" value="ATPase_P-typ_TM_dom_sf"/>
</dbReference>
<feature type="transmembrane region" description="Helical" evidence="15">
    <location>
        <begin position="151"/>
        <end position="173"/>
    </location>
</feature>
<feature type="transmembrane region" description="Helical" evidence="15">
    <location>
        <begin position="364"/>
        <end position="387"/>
    </location>
</feature>
<feature type="transmembrane region" description="Helical" evidence="15">
    <location>
        <begin position="112"/>
        <end position="139"/>
    </location>
</feature>
<evidence type="ECO:0000256" key="5">
    <source>
        <dbReference type="ARBA" id="ARBA00022553"/>
    </source>
</evidence>
<evidence type="ECO:0000256" key="15">
    <source>
        <dbReference type="RuleBase" id="RU362081"/>
    </source>
</evidence>
<dbReference type="InterPro" id="IPR059000">
    <property type="entry name" value="ATPase_P-type_domA"/>
</dbReference>
<dbReference type="InterPro" id="IPR018303">
    <property type="entry name" value="ATPase_P-typ_P_site"/>
</dbReference>
<evidence type="ECO:0000256" key="10">
    <source>
        <dbReference type="ARBA" id="ARBA00022842"/>
    </source>
</evidence>
<dbReference type="SUPFAM" id="SSF56784">
    <property type="entry name" value="HAD-like"/>
    <property type="match status" value="1"/>
</dbReference>
<evidence type="ECO:0000256" key="9">
    <source>
        <dbReference type="ARBA" id="ARBA00022840"/>
    </source>
</evidence>
<comment type="similarity">
    <text evidence="2 15">Belongs to the cation transport ATPase (P-type) (TC 3.A.3) family. Type IB subfamily.</text>
</comment>
<dbReference type="NCBIfam" id="TIGR01511">
    <property type="entry name" value="ATPase-IB1_Cu"/>
    <property type="match status" value="1"/>
</dbReference>